<evidence type="ECO:0000313" key="10">
    <source>
        <dbReference type="Proteomes" id="UP001597511"/>
    </source>
</evidence>
<evidence type="ECO:0000259" key="7">
    <source>
        <dbReference type="Pfam" id="PF04542"/>
    </source>
</evidence>
<dbReference type="NCBIfam" id="TIGR02937">
    <property type="entry name" value="sigma70-ECF"/>
    <property type="match status" value="1"/>
</dbReference>
<evidence type="ECO:0000256" key="1">
    <source>
        <dbReference type="ARBA" id="ARBA00010641"/>
    </source>
</evidence>
<keyword evidence="3 6" id="KW-0731">Sigma factor</keyword>
<protein>
    <recommendedName>
        <fullName evidence="6">RNA polymerase sigma factor</fullName>
    </recommendedName>
</protein>
<reference evidence="10" key="1">
    <citation type="journal article" date="2019" name="Int. J. Syst. Evol. Microbiol.">
        <title>The Global Catalogue of Microorganisms (GCM) 10K type strain sequencing project: providing services to taxonomists for standard genome sequencing and annotation.</title>
        <authorList>
            <consortium name="The Broad Institute Genomics Platform"/>
            <consortium name="The Broad Institute Genome Sequencing Center for Infectious Disease"/>
            <person name="Wu L."/>
            <person name="Ma J."/>
        </authorList>
    </citation>
    <scope>NUCLEOTIDE SEQUENCE [LARGE SCALE GENOMIC DNA]</scope>
    <source>
        <strain evidence="10">KCTC 23299</strain>
    </source>
</reference>
<dbReference type="CDD" id="cd06171">
    <property type="entry name" value="Sigma70_r4"/>
    <property type="match status" value="1"/>
</dbReference>
<dbReference type="InterPro" id="IPR000838">
    <property type="entry name" value="RNA_pol_sigma70_ECF_CS"/>
</dbReference>
<dbReference type="SUPFAM" id="SSF88659">
    <property type="entry name" value="Sigma3 and sigma4 domains of RNA polymerase sigma factors"/>
    <property type="match status" value="1"/>
</dbReference>
<dbReference type="Pfam" id="PF04542">
    <property type="entry name" value="Sigma70_r2"/>
    <property type="match status" value="1"/>
</dbReference>
<organism evidence="9 10">
    <name type="scientific">Terrimonas rubra</name>
    <dbReference type="NCBI Taxonomy" id="1035890"/>
    <lineage>
        <taxon>Bacteria</taxon>
        <taxon>Pseudomonadati</taxon>
        <taxon>Bacteroidota</taxon>
        <taxon>Chitinophagia</taxon>
        <taxon>Chitinophagales</taxon>
        <taxon>Chitinophagaceae</taxon>
        <taxon>Terrimonas</taxon>
    </lineage>
</organism>
<dbReference type="Gene3D" id="1.10.1740.10">
    <property type="match status" value="1"/>
</dbReference>
<keyword evidence="10" id="KW-1185">Reference proteome</keyword>
<sequence>MQLSGLNDNELLTQFREPETREKAFTAIIKKYQEKLYWHIRRMVVTHEDTDDVLQNVFIKVWRNLENFREDSQLYTWLYRIATNESLTFLESKKRKATLSLGEDTGGLENLVRADEHFDAGKLEWKLQLAIQQLPEKQRLVFNLRYYDEMPYEEMSKVLETSEGALKASYHHAARKVEDYIKNS</sequence>
<dbReference type="InterPro" id="IPR036388">
    <property type="entry name" value="WH-like_DNA-bd_sf"/>
</dbReference>
<evidence type="ECO:0000313" key="9">
    <source>
        <dbReference type="EMBL" id="MFD2919135.1"/>
    </source>
</evidence>
<dbReference type="EMBL" id="JBHUOZ010000001">
    <property type="protein sequence ID" value="MFD2919135.1"/>
    <property type="molecule type" value="Genomic_DNA"/>
</dbReference>
<feature type="domain" description="RNA polymerase sigma factor 70 region 4 type 2" evidence="8">
    <location>
        <begin position="126"/>
        <end position="176"/>
    </location>
</feature>
<dbReference type="Pfam" id="PF08281">
    <property type="entry name" value="Sigma70_r4_2"/>
    <property type="match status" value="1"/>
</dbReference>
<dbReference type="PANTHER" id="PTHR43133:SF51">
    <property type="entry name" value="RNA POLYMERASE SIGMA FACTOR"/>
    <property type="match status" value="1"/>
</dbReference>
<dbReference type="PANTHER" id="PTHR43133">
    <property type="entry name" value="RNA POLYMERASE ECF-TYPE SIGMA FACTO"/>
    <property type="match status" value="1"/>
</dbReference>
<evidence type="ECO:0000256" key="5">
    <source>
        <dbReference type="ARBA" id="ARBA00023163"/>
    </source>
</evidence>
<gene>
    <name evidence="9" type="ORF">ACFS6H_05375</name>
</gene>
<evidence type="ECO:0000256" key="6">
    <source>
        <dbReference type="RuleBase" id="RU000716"/>
    </source>
</evidence>
<dbReference type="InterPro" id="IPR013324">
    <property type="entry name" value="RNA_pol_sigma_r3/r4-like"/>
</dbReference>
<keyword evidence="4 6" id="KW-0238">DNA-binding</keyword>
<comment type="caution">
    <text evidence="9">The sequence shown here is derived from an EMBL/GenBank/DDBJ whole genome shotgun (WGS) entry which is preliminary data.</text>
</comment>
<dbReference type="PROSITE" id="PS01063">
    <property type="entry name" value="SIGMA70_ECF"/>
    <property type="match status" value="1"/>
</dbReference>
<proteinExistence type="inferred from homology"/>
<evidence type="ECO:0000256" key="4">
    <source>
        <dbReference type="ARBA" id="ARBA00023125"/>
    </source>
</evidence>
<accession>A0ABW6A3U2</accession>
<keyword evidence="5 6" id="KW-0804">Transcription</keyword>
<dbReference type="InterPro" id="IPR007627">
    <property type="entry name" value="RNA_pol_sigma70_r2"/>
</dbReference>
<dbReference type="InterPro" id="IPR039425">
    <property type="entry name" value="RNA_pol_sigma-70-like"/>
</dbReference>
<keyword evidence="2 6" id="KW-0805">Transcription regulation</keyword>
<evidence type="ECO:0000256" key="3">
    <source>
        <dbReference type="ARBA" id="ARBA00023082"/>
    </source>
</evidence>
<dbReference type="InterPro" id="IPR013249">
    <property type="entry name" value="RNA_pol_sigma70_r4_t2"/>
</dbReference>
<dbReference type="Gene3D" id="1.10.10.10">
    <property type="entry name" value="Winged helix-like DNA-binding domain superfamily/Winged helix DNA-binding domain"/>
    <property type="match status" value="1"/>
</dbReference>
<dbReference type="SUPFAM" id="SSF88946">
    <property type="entry name" value="Sigma2 domain of RNA polymerase sigma factors"/>
    <property type="match status" value="1"/>
</dbReference>
<comment type="similarity">
    <text evidence="1 6">Belongs to the sigma-70 factor family. ECF subfamily.</text>
</comment>
<evidence type="ECO:0000256" key="2">
    <source>
        <dbReference type="ARBA" id="ARBA00023015"/>
    </source>
</evidence>
<name>A0ABW6A3U2_9BACT</name>
<dbReference type="InterPro" id="IPR013325">
    <property type="entry name" value="RNA_pol_sigma_r2"/>
</dbReference>
<evidence type="ECO:0000259" key="8">
    <source>
        <dbReference type="Pfam" id="PF08281"/>
    </source>
</evidence>
<dbReference type="RefSeq" id="WP_386096028.1">
    <property type="nucleotide sequence ID" value="NZ_JBHUOZ010000001.1"/>
</dbReference>
<feature type="domain" description="RNA polymerase sigma-70 region 2" evidence="7">
    <location>
        <begin position="29"/>
        <end position="95"/>
    </location>
</feature>
<dbReference type="InterPro" id="IPR014284">
    <property type="entry name" value="RNA_pol_sigma-70_dom"/>
</dbReference>
<dbReference type="Proteomes" id="UP001597511">
    <property type="component" value="Unassembled WGS sequence"/>
</dbReference>